<feature type="transmembrane region" description="Helical" evidence="1">
    <location>
        <begin position="71"/>
        <end position="92"/>
    </location>
</feature>
<dbReference type="EMBL" id="PUHZ01000007">
    <property type="protein sequence ID" value="PQO46806.1"/>
    <property type="molecule type" value="Genomic_DNA"/>
</dbReference>
<evidence type="ECO:0000256" key="1">
    <source>
        <dbReference type="SAM" id="Phobius"/>
    </source>
</evidence>
<dbReference type="OrthoDB" id="288894at2"/>
<protein>
    <submittedName>
        <fullName evidence="2">Uncharacterized protein</fullName>
    </submittedName>
</protein>
<gene>
    <name evidence="2" type="ORF">C5Y93_06535</name>
</gene>
<keyword evidence="1" id="KW-0812">Transmembrane</keyword>
<accession>A0A2S8GQU9</accession>
<comment type="caution">
    <text evidence="2">The sequence shown here is derived from an EMBL/GenBank/DDBJ whole genome shotgun (WGS) entry which is preliminary data.</text>
</comment>
<dbReference type="RefSeq" id="WP_105334604.1">
    <property type="nucleotide sequence ID" value="NZ_PUHZ01000007.1"/>
</dbReference>
<name>A0A2S8GQU9_9BACT</name>
<keyword evidence="1" id="KW-1133">Transmembrane helix</keyword>
<sequence length="130" mass="13503">MKRSAILLIDAFVSLAIGILLAVFPRSLMDLLGLPIPVTTFYPSLLGGVVIGIAIALIYEGSRPTAGRTGLGIVGAIAIDLCAALFLAGWLLCGGLNLPIRGAVVLWSIVALLIGVSLLGLFAERTQPHE</sequence>
<reference evidence="2 3" key="1">
    <citation type="submission" date="2018-02" db="EMBL/GenBank/DDBJ databases">
        <title>Comparative genomes isolates from brazilian mangrove.</title>
        <authorList>
            <person name="Araujo J.E."/>
            <person name="Taketani R.G."/>
            <person name="Silva M.C.P."/>
            <person name="Loureco M.V."/>
            <person name="Andreote F.D."/>
        </authorList>
    </citation>
    <scope>NUCLEOTIDE SEQUENCE [LARGE SCALE GENOMIC DNA]</scope>
    <source>
        <strain evidence="2 3">Nap-Phe MGV</strain>
    </source>
</reference>
<organism evidence="2 3">
    <name type="scientific">Blastopirellula marina</name>
    <dbReference type="NCBI Taxonomy" id="124"/>
    <lineage>
        <taxon>Bacteria</taxon>
        <taxon>Pseudomonadati</taxon>
        <taxon>Planctomycetota</taxon>
        <taxon>Planctomycetia</taxon>
        <taxon>Pirellulales</taxon>
        <taxon>Pirellulaceae</taxon>
        <taxon>Blastopirellula</taxon>
    </lineage>
</organism>
<keyword evidence="1" id="KW-0472">Membrane</keyword>
<dbReference type="AlphaFoldDB" id="A0A2S8GQU9"/>
<proteinExistence type="predicted"/>
<evidence type="ECO:0000313" key="2">
    <source>
        <dbReference type="EMBL" id="PQO46806.1"/>
    </source>
</evidence>
<feature type="transmembrane region" description="Helical" evidence="1">
    <location>
        <begin position="104"/>
        <end position="123"/>
    </location>
</feature>
<dbReference type="Proteomes" id="UP000237819">
    <property type="component" value="Unassembled WGS sequence"/>
</dbReference>
<feature type="transmembrane region" description="Helical" evidence="1">
    <location>
        <begin position="40"/>
        <end position="59"/>
    </location>
</feature>
<evidence type="ECO:0000313" key="3">
    <source>
        <dbReference type="Proteomes" id="UP000237819"/>
    </source>
</evidence>
<feature type="transmembrane region" description="Helical" evidence="1">
    <location>
        <begin position="7"/>
        <end position="28"/>
    </location>
</feature>